<accession>A0A2I7N6M3</accession>
<feature type="transmembrane region" description="Helical" evidence="1">
    <location>
        <begin position="6"/>
        <end position="21"/>
    </location>
</feature>
<evidence type="ECO:0000313" key="3">
    <source>
        <dbReference type="Proteomes" id="UP000236655"/>
    </source>
</evidence>
<dbReference type="EMBL" id="CP024847">
    <property type="protein sequence ID" value="AUR52091.1"/>
    <property type="molecule type" value="Genomic_DNA"/>
</dbReference>
<gene>
    <name evidence="2" type="ORF">CUN60_07180</name>
</gene>
<keyword evidence="3" id="KW-1185">Reference proteome</keyword>
<dbReference type="RefSeq" id="WP_102951387.1">
    <property type="nucleotide sequence ID" value="NZ_CP024847.1"/>
</dbReference>
<dbReference type="Proteomes" id="UP000236655">
    <property type="component" value="Chromosome"/>
</dbReference>
<keyword evidence="1" id="KW-0812">Transmembrane</keyword>
<sequence>MNNTVTLMLVAGAWIGFIWYAKNVSKKYKKNFGNYKQDRALNDDNHLFENSDSTSMLNDITDPSYSYLSYNIYHKDN</sequence>
<evidence type="ECO:0000313" key="2">
    <source>
        <dbReference type="EMBL" id="AUR52091.1"/>
    </source>
</evidence>
<dbReference type="AlphaFoldDB" id="A0A2I7N6M3"/>
<protein>
    <submittedName>
        <fullName evidence="2">Uncharacterized protein</fullName>
    </submittedName>
</protein>
<keyword evidence="1" id="KW-1133">Transmembrane helix</keyword>
<proteinExistence type="predicted"/>
<dbReference type="KEGG" id="nba:CUN60_07180"/>
<evidence type="ECO:0000256" key="1">
    <source>
        <dbReference type="SAM" id="Phobius"/>
    </source>
</evidence>
<keyword evidence="1" id="KW-0472">Membrane</keyword>
<name>A0A2I7N6M3_9NEIS</name>
<organism evidence="2 3">
    <name type="scientific">Aquella oligotrophica</name>
    <dbReference type="NCBI Taxonomy" id="2067065"/>
    <lineage>
        <taxon>Bacteria</taxon>
        <taxon>Pseudomonadati</taxon>
        <taxon>Pseudomonadota</taxon>
        <taxon>Betaproteobacteria</taxon>
        <taxon>Neisseriales</taxon>
        <taxon>Neisseriaceae</taxon>
        <taxon>Aquella</taxon>
    </lineage>
</organism>
<reference evidence="3" key="1">
    <citation type="submission" date="2017-11" db="EMBL/GenBank/DDBJ databases">
        <authorList>
            <person name="Chan K.G."/>
            <person name="Lee L.S."/>
        </authorList>
    </citation>
    <scope>NUCLEOTIDE SEQUENCE [LARGE SCALE GENOMIC DNA]</scope>
    <source>
        <strain evidence="3">DSM 100970</strain>
    </source>
</reference>